<dbReference type="Proteomes" id="UP000054783">
    <property type="component" value="Unassembled WGS sequence"/>
</dbReference>
<reference evidence="2 3" key="1">
    <citation type="submission" date="2015-01" db="EMBL/GenBank/DDBJ databases">
        <title>Evolution of Trichinella species and genotypes.</title>
        <authorList>
            <person name="Korhonen P.K."/>
            <person name="Edoardo P."/>
            <person name="Giuseppe L.R."/>
            <person name="Gasser R.B."/>
        </authorList>
    </citation>
    <scope>NUCLEOTIDE SEQUENCE [LARGE SCALE GENOMIC DNA]</scope>
    <source>
        <strain evidence="2">ISS2496</strain>
    </source>
</reference>
<evidence type="ECO:0000256" key="1">
    <source>
        <dbReference type="SAM" id="MobiDB-lite"/>
    </source>
</evidence>
<organism evidence="2 3">
    <name type="scientific">Trichinella patagoniensis</name>
    <dbReference type="NCBI Taxonomy" id="990121"/>
    <lineage>
        <taxon>Eukaryota</taxon>
        <taxon>Metazoa</taxon>
        <taxon>Ecdysozoa</taxon>
        <taxon>Nematoda</taxon>
        <taxon>Enoplea</taxon>
        <taxon>Dorylaimia</taxon>
        <taxon>Trichinellida</taxon>
        <taxon>Trichinellidae</taxon>
        <taxon>Trichinella</taxon>
    </lineage>
</organism>
<protein>
    <submittedName>
        <fullName evidence="2">Uncharacterized protein</fullName>
    </submittedName>
</protein>
<evidence type="ECO:0000313" key="3">
    <source>
        <dbReference type="Proteomes" id="UP000054783"/>
    </source>
</evidence>
<gene>
    <name evidence="2" type="ORF">T12_7447</name>
</gene>
<dbReference type="EMBL" id="JYDQ01000330">
    <property type="protein sequence ID" value="KRY08492.1"/>
    <property type="molecule type" value="Genomic_DNA"/>
</dbReference>
<name>A0A0V0Z828_9BILA</name>
<accession>A0A0V0Z828</accession>
<evidence type="ECO:0000313" key="2">
    <source>
        <dbReference type="EMBL" id="KRY08492.1"/>
    </source>
</evidence>
<feature type="region of interest" description="Disordered" evidence="1">
    <location>
        <begin position="129"/>
        <end position="153"/>
    </location>
</feature>
<dbReference type="OrthoDB" id="5924511at2759"/>
<proteinExistence type="predicted"/>
<keyword evidence="3" id="KW-1185">Reference proteome</keyword>
<comment type="caution">
    <text evidence="2">The sequence shown here is derived from an EMBL/GenBank/DDBJ whole genome shotgun (WGS) entry which is preliminary data.</text>
</comment>
<dbReference type="AlphaFoldDB" id="A0A0V0Z828"/>
<sequence length="153" mass="16418">MTMGADQGLFAGSMTFRLSISVTIRCTSGRWAGGSRRGGTFTGAAFRVSMRWEASSVWPISSSDVAIQRRYFQRTDRSAFRLCASNSSRGGSISSIMRRVTGAGSGFSRRTTIRLSEVTVPTELAATTAWRSGSSGDGEKTHSVRSGMAEQQA</sequence>